<dbReference type="PROSITE" id="PS00076">
    <property type="entry name" value="PYRIDINE_REDOX_1"/>
    <property type="match status" value="1"/>
</dbReference>
<feature type="domain" description="Pyridine nucleotide-disulphide oxidoreductase dimerisation" evidence="14">
    <location>
        <begin position="339"/>
        <end position="447"/>
    </location>
</feature>
<dbReference type="InterPro" id="IPR012999">
    <property type="entry name" value="Pyr_OxRdtase_I_AS"/>
</dbReference>
<dbReference type="NCBIfam" id="NF004776">
    <property type="entry name" value="PRK06116.1"/>
    <property type="match status" value="1"/>
</dbReference>
<organism evidence="16 17">
    <name type="scientific">Ancylobacter oerskovii</name>
    <dbReference type="NCBI Taxonomy" id="459519"/>
    <lineage>
        <taxon>Bacteria</taxon>
        <taxon>Pseudomonadati</taxon>
        <taxon>Pseudomonadota</taxon>
        <taxon>Alphaproteobacteria</taxon>
        <taxon>Hyphomicrobiales</taxon>
        <taxon>Xanthobacteraceae</taxon>
        <taxon>Ancylobacter</taxon>
    </lineage>
</organism>
<keyword evidence="6 12" id="KW-0521">NADP</keyword>
<evidence type="ECO:0000256" key="5">
    <source>
        <dbReference type="ARBA" id="ARBA00022827"/>
    </source>
</evidence>
<comment type="caution">
    <text evidence="16">The sequence shown here is derived from an EMBL/GenBank/DDBJ whole genome shotgun (WGS) entry which is preliminary data.</text>
</comment>
<keyword evidence="9 11" id="KW-0676">Redox-active center</keyword>
<evidence type="ECO:0000313" key="16">
    <source>
        <dbReference type="EMBL" id="MFD2141784.1"/>
    </source>
</evidence>
<evidence type="ECO:0000256" key="1">
    <source>
        <dbReference type="ARBA" id="ARBA00001974"/>
    </source>
</evidence>
<dbReference type="GO" id="GO:0004362">
    <property type="term" value="F:glutathione-disulfide reductase (NADPH) activity"/>
    <property type="evidence" value="ECO:0007669"/>
    <property type="project" value="UniProtKB-EC"/>
</dbReference>
<protein>
    <recommendedName>
        <fullName evidence="12">Glutathione reductase</fullName>
        <shortName evidence="12">GRase</shortName>
        <ecNumber evidence="12">1.8.1.7</ecNumber>
    </recommendedName>
</protein>
<evidence type="ECO:0000256" key="2">
    <source>
        <dbReference type="ARBA" id="ARBA00007532"/>
    </source>
</evidence>
<evidence type="ECO:0000256" key="12">
    <source>
        <dbReference type="RuleBase" id="RU365040"/>
    </source>
</evidence>
<feature type="domain" description="FAD/NAD(P)-binding" evidence="15">
    <location>
        <begin position="7"/>
        <end position="319"/>
    </location>
</feature>
<proteinExistence type="inferred from homology"/>
<dbReference type="InterPro" id="IPR016156">
    <property type="entry name" value="FAD/NAD-linked_Rdtase_dimer_sf"/>
</dbReference>
<accession>A0ABW4YZX3</accession>
<evidence type="ECO:0000256" key="3">
    <source>
        <dbReference type="ARBA" id="ARBA00011738"/>
    </source>
</evidence>
<reference evidence="17" key="1">
    <citation type="journal article" date="2019" name="Int. J. Syst. Evol. Microbiol.">
        <title>The Global Catalogue of Microorganisms (GCM) 10K type strain sequencing project: providing services to taxonomists for standard genome sequencing and annotation.</title>
        <authorList>
            <consortium name="The Broad Institute Genomics Platform"/>
            <consortium name="The Broad Institute Genome Sequencing Center for Infectious Disease"/>
            <person name="Wu L."/>
            <person name="Ma J."/>
        </authorList>
    </citation>
    <scope>NUCLEOTIDE SEQUENCE [LARGE SCALE GENOMIC DNA]</scope>
    <source>
        <strain evidence="17">CCM 7435</strain>
    </source>
</reference>
<dbReference type="Proteomes" id="UP001597299">
    <property type="component" value="Unassembled WGS sequence"/>
</dbReference>
<dbReference type="InterPro" id="IPR023753">
    <property type="entry name" value="FAD/NAD-binding_dom"/>
</dbReference>
<dbReference type="InterPro" id="IPR046952">
    <property type="entry name" value="GSHR/TRXR-like"/>
</dbReference>
<dbReference type="EC" id="1.8.1.7" evidence="12"/>
<keyword evidence="5 11" id="KW-0274">FAD</keyword>
<dbReference type="PRINTS" id="PR00368">
    <property type="entry name" value="FADPNR"/>
</dbReference>
<evidence type="ECO:0000256" key="9">
    <source>
        <dbReference type="ARBA" id="ARBA00023284"/>
    </source>
</evidence>
<dbReference type="PANTHER" id="PTHR42737">
    <property type="entry name" value="GLUTATHIONE REDUCTASE"/>
    <property type="match status" value="1"/>
</dbReference>
<evidence type="ECO:0000259" key="15">
    <source>
        <dbReference type="Pfam" id="PF07992"/>
    </source>
</evidence>
<comment type="similarity">
    <text evidence="2 11">Belongs to the class-I pyridine nucleotide-disulfide oxidoreductase family.</text>
</comment>
<feature type="compositionally biased region" description="Basic and acidic residues" evidence="13">
    <location>
        <begin position="448"/>
        <end position="461"/>
    </location>
</feature>
<dbReference type="Pfam" id="PF02852">
    <property type="entry name" value="Pyr_redox_dim"/>
    <property type="match status" value="1"/>
</dbReference>
<comment type="subunit">
    <text evidence="3">Homodimer.</text>
</comment>
<dbReference type="SUPFAM" id="SSF55424">
    <property type="entry name" value="FAD/NAD-linked reductases, dimerisation (C-terminal) domain"/>
    <property type="match status" value="1"/>
</dbReference>
<gene>
    <name evidence="16" type="primary">gor</name>
    <name evidence="16" type="ORF">ACFSNC_15340</name>
</gene>
<dbReference type="PIRSF" id="PIRSF000350">
    <property type="entry name" value="Mercury_reductase_MerA"/>
    <property type="match status" value="1"/>
</dbReference>
<dbReference type="SUPFAM" id="SSF51905">
    <property type="entry name" value="FAD/NAD(P)-binding domain"/>
    <property type="match status" value="1"/>
</dbReference>
<evidence type="ECO:0000256" key="7">
    <source>
        <dbReference type="ARBA" id="ARBA00023002"/>
    </source>
</evidence>
<evidence type="ECO:0000256" key="13">
    <source>
        <dbReference type="SAM" id="MobiDB-lite"/>
    </source>
</evidence>
<evidence type="ECO:0000256" key="10">
    <source>
        <dbReference type="ARBA" id="ARBA00049142"/>
    </source>
</evidence>
<keyword evidence="7 11" id="KW-0560">Oxidoreductase</keyword>
<comment type="function">
    <text evidence="12">Catalyzes the reduction of glutathione disulfide (GSSG) to reduced glutathione (GSH).</text>
</comment>
<evidence type="ECO:0000259" key="14">
    <source>
        <dbReference type="Pfam" id="PF02852"/>
    </source>
</evidence>
<dbReference type="Gene3D" id="3.50.50.60">
    <property type="entry name" value="FAD/NAD(P)-binding domain"/>
    <property type="match status" value="2"/>
</dbReference>
<keyword evidence="4 11" id="KW-0285">Flavoprotein</keyword>
<dbReference type="PANTHER" id="PTHR42737:SF2">
    <property type="entry name" value="GLUTATHIONE REDUCTASE"/>
    <property type="match status" value="1"/>
</dbReference>
<dbReference type="InterPro" id="IPR006324">
    <property type="entry name" value="GSHR"/>
</dbReference>
<feature type="region of interest" description="Disordered" evidence="13">
    <location>
        <begin position="443"/>
        <end position="472"/>
    </location>
</feature>
<evidence type="ECO:0000256" key="8">
    <source>
        <dbReference type="ARBA" id="ARBA00023157"/>
    </source>
</evidence>
<dbReference type="InterPro" id="IPR001100">
    <property type="entry name" value="Pyr_nuc-diS_OxRdtase"/>
</dbReference>
<comment type="catalytic activity">
    <reaction evidence="10 12">
        <text>2 glutathione + NADP(+) = glutathione disulfide + NADPH + H(+)</text>
        <dbReference type="Rhea" id="RHEA:11740"/>
        <dbReference type="ChEBI" id="CHEBI:15378"/>
        <dbReference type="ChEBI" id="CHEBI:57783"/>
        <dbReference type="ChEBI" id="CHEBI:57925"/>
        <dbReference type="ChEBI" id="CHEBI:58297"/>
        <dbReference type="ChEBI" id="CHEBI:58349"/>
        <dbReference type="EC" id="1.8.1.7"/>
    </reaction>
</comment>
<comment type="cofactor">
    <cofactor evidence="1 12">
        <name>FAD</name>
        <dbReference type="ChEBI" id="CHEBI:57692"/>
    </cofactor>
</comment>
<name>A0ABW4YZX3_9HYPH</name>
<sequence>MSSYDVDLFVIGAGSGGTRAARIAAGHGAKVKVAEEYRVGGTCVIRGCVPKKLLVYAARFAHEFEDAAGFGWSLQGADFDWPTLIANKDKEIARLEGAYRANLGRSGVEIVPQRATVEGPNAVRLADGTRLTAKYILIATGGHPNLGPAIPGRDLAITSNEAFHLERLPTSIVIQGAGYIALEFACLFAGLGAKVTMVHRGDRLLRDFDDEVAERLAGEMRASGIDIVLGATIAEIAPEGEGRRVHLSDGREIVADQVMLAIGRQPNTAGLGLETAGVALGDNGAVKVDAGSRTNVPSIYAVGDVTDRLQLTPVAIREGHAFADTVFGNKPWTVDHSLVATAVFTEPEIGVVGLTEAQARAKGYRLDIYKTDFRPMKATLSGRATRVFMKLVVDQKTDRVLGAHLIGEASAEMIQIVGIVLAMGGTKADFDRTIALHPSAAEELVTMRTKDPSSDGPEPRLPEQSAESTPAI</sequence>
<dbReference type="PRINTS" id="PR00411">
    <property type="entry name" value="PNDRDTASEI"/>
</dbReference>
<evidence type="ECO:0000256" key="11">
    <source>
        <dbReference type="RuleBase" id="RU003691"/>
    </source>
</evidence>
<evidence type="ECO:0000256" key="4">
    <source>
        <dbReference type="ARBA" id="ARBA00022630"/>
    </source>
</evidence>
<evidence type="ECO:0000256" key="6">
    <source>
        <dbReference type="ARBA" id="ARBA00022857"/>
    </source>
</evidence>
<dbReference type="InterPro" id="IPR036188">
    <property type="entry name" value="FAD/NAD-bd_sf"/>
</dbReference>
<dbReference type="Pfam" id="PF07992">
    <property type="entry name" value="Pyr_redox_2"/>
    <property type="match status" value="1"/>
</dbReference>
<dbReference type="EMBL" id="JBHUHD010000001">
    <property type="protein sequence ID" value="MFD2141784.1"/>
    <property type="molecule type" value="Genomic_DNA"/>
</dbReference>
<evidence type="ECO:0000313" key="17">
    <source>
        <dbReference type="Proteomes" id="UP001597299"/>
    </source>
</evidence>
<dbReference type="InterPro" id="IPR004099">
    <property type="entry name" value="Pyr_nucl-diS_OxRdtase_dimer"/>
</dbReference>
<dbReference type="Gene3D" id="3.30.390.30">
    <property type="match status" value="1"/>
</dbReference>
<keyword evidence="17" id="KW-1185">Reference proteome</keyword>
<keyword evidence="8" id="KW-1015">Disulfide bond</keyword>
<dbReference type="NCBIfam" id="TIGR01424">
    <property type="entry name" value="gluta_reduc_2"/>
    <property type="match status" value="1"/>
</dbReference>
<dbReference type="RefSeq" id="WP_213351775.1">
    <property type="nucleotide sequence ID" value="NZ_JAHBGB010000007.1"/>
</dbReference>